<feature type="domain" description="Major facilitator superfamily (MFS) profile" evidence="5">
    <location>
        <begin position="8"/>
        <end position="392"/>
    </location>
</feature>
<keyword evidence="1 4" id="KW-0812">Transmembrane</keyword>
<dbReference type="Gene3D" id="1.20.1250.20">
    <property type="entry name" value="MFS general substrate transporter like domains"/>
    <property type="match status" value="1"/>
</dbReference>
<dbReference type="PROSITE" id="PS50850">
    <property type="entry name" value="MFS"/>
    <property type="match status" value="1"/>
</dbReference>
<organism evidence="6 7">
    <name type="scientific">Pseudomonas mohnii</name>
    <dbReference type="NCBI Taxonomy" id="395600"/>
    <lineage>
        <taxon>Bacteria</taxon>
        <taxon>Pseudomonadati</taxon>
        <taxon>Pseudomonadota</taxon>
        <taxon>Gammaproteobacteria</taxon>
        <taxon>Pseudomonadales</taxon>
        <taxon>Pseudomonadaceae</taxon>
        <taxon>Pseudomonas</taxon>
    </lineage>
</organism>
<evidence type="ECO:0000256" key="3">
    <source>
        <dbReference type="ARBA" id="ARBA00023136"/>
    </source>
</evidence>
<evidence type="ECO:0000313" key="7">
    <source>
        <dbReference type="Proteomes" id="UP000199665"/>
    </source>
</evidence>
<feature type="transmembrane region" description="Helical" evidence="4">
    <location>
        <begin position="73"/>
        <end position="92"/>
    </location>
</feature>
<evidence type="ECO:0000313" key="6">
    <source>
        <dbReference type="EMBL" id="SEC10708.1"/>
    </source>
</evidence>
<feature type="transmembrane region" description="Helical" evidence="4">
    <location>
        <begin position="132"/>
        <end position="155"/>
    </location>
</feature>
<dbReference type="Pfam" id="PF07690">
    <property type="entry name" value="MFS_1"/>
    <property type="match status" value="2"/>
</dbReference>
<dbReference type="PANTHER" id="PTHR43129:SF1">
    <property type="entry name" value="FOSMIDOMYCIN RESISTANCE PROTEIN"/>
    <property type="match status" value="1"/>
</dbReference>
<dbReference type="PANTHER" id="PTHR43129">
    <property type="entry name" value="FOSMIDOMYCIN RESISTANCE PROTEIN"/>
    <property type="match status" value="1"/>
</dbReference>
<feature type="transmembrane region" description="Helical" evidence="4">
    <location>
        <begin position="304"/>
        <end position="321"/>
    </location>
</feature>
<feature type="transmembrane region" description="Helical" evidence="4">
    <location>
        <begin position="247"/>
        <end position="272"/>
    </location>
</feature>
<feature type="transmembrane region" description="Helical" evidence="4">
    <location>
        <begin position="46"/>
        <end position="66"/>
    </location>
</feature>
<dbReference type="InterPro" id="IPR011701">
    <property type="entry name" value="MFS"/>
</dbReference>
<keyword evidence="3 4" id="KW-0472">Membrane</keyword>
<feature type="transmembrane region" description="Helical" evidence="4">
    <location>
        <begin position="207"/>
        <end position="227"/>
    </location>
</feature>
<keyword evidence="7" id="KW-1185">Reference proteome</keyword>
<accession>A0ABY0XT45</accession>
<feature type="transmembrane region" description="Helical" evidence="4">
    <location>
        <begin position="341"/>
        <end position="363"/>
    </location>
</feature>
<feature type="transmembrane region" description="Helical" evidence="4">
    <location>
        <begin position="98"/>
        <end position="120"/>
    </location>
</feature>
<evidence type="ECO:0000256" key="2">
    <source>
        <dbReference type="ARBA" id="ARBA00022989"/>
    </source>
</evidence>
<feature type="transmembrane region" description="Helical" evidence="4">
    <location>
        <begin position="279"/>
        <end position="298"/>
    </location>
</feature>
<evidence type="ECO:0000259" key="5">
    <source>
        <dbReference type="PROSITE" id="PS50850"/>
    </source>
</evidence>
<feature type="transmembrane region" description="Helical" evidence="4">
    <location>
        <begin position="161"/>
        <end position="186"/>
    </location>
</feature>
<feature type="transmembrane region" description="Helical" evidence="4">
    <location>
        <begin position="21"/>
        <end position="40"/>
    </location>
</feature>
<keyword evidence="2 4" id="KW-1133">Transmembrane helix</keyword>
<dbReference type="EMBL" id="FNRV01000001">
    <property type="protein sequence ID" value="SEC10708.1"/>
    <property type="molecule type" value="Genomic_DNA"/>
</dbReference>
<comment type="caution">
    <text evidence="6">The sequence shown here is derived from an EMBL/GenBank/DDBJ whole genome shotgun (WGS) entry which is preliminary data.</text>
</comment>
<feature type="transmembrane region" description="Helical" evidence="4">
    <location>
        <begin position="369"/>
        <end position="388"/>
    </location>
</feature>
<proteinExistence type="predicted"/>
<name>A0ABY0XT45_9PSED</name>
<dbReference type="Proteomes" id="UP000199665">
    <property type="component" value="Unassembled WGS sequence"/>
</dbReference>
<protein>
    <submittedName>
        <fullName evidence="6">Predicted arabinose efflux permease, MFS family</fullName>
    </submittedName>
</protein>
<gene>
    <name evidence="6" type="ORF">SAMN05216205_1498</name>
</gene>
<evidence type="ECO:0000256" key="1">
    <source>
        <dbReference type="ARBA" id="ARBA00022692"/>
    </source>
</evidence>
<dbReference type="InterPro" id="IPR020846">
    <property type="entry name" value="MFS_dom"/>
</dbReference>
<sequence length="407" mass="42244">MSIVHVGLLPQVATAHFVSHLHIMVLAALFPLLPVFFGVGYVELGLALSIFNIVTALVQAPMGFVVDHYGARRLLIAGVALGSISFLLIALFPSYSCLLIAMALAGVANAVYHPANYALLSQEINPAHIGKAFSVHTFAGFLGAAIAPVFLLGIATASDPGLAFVGAALVGFVALGLLLIPGSGLARVTRVHHAREPALNIASTRRLSLLSPMILSLTLLFVLLNLSTSAIEKFSVAALMQGQGATLPWANSALTAFLFASAFGVLAGGALADRTQRHGVVAATAFALAAVLTAIVATTRLSELALIIALGAVGFLTGLIAPSRDMLVRAASPKGAEGKTFGIVSTGFNIGGAIGPIGFGWMLDQGHPTAIFWASVTFMSLTVVLTLMQEWYLARTRTSTPLPVAFK</sequence>
<dbReference type="SUPFAM" id="SSF103473">
    <property type="entry name" value="MFS general substrate transporter"/>
    <property type="match status" value="1"/>
</dbReference>
<evidence type="ECO:0000256" key="4">
    <source>
        <dbReference type="SAM" id="Phobius"/>
    </source>
</evidence>
<reference evidence="6 7" key="1">
    <citation type="submission" date="2016-10" db="EMBL/GenBank/DDBJ databases">
        <authorList>
            <person name="Varghese N."/>
            <person name="Submissions S."/>
        </authorList>
    </citation>
    <scope>NUCLEOTIDE SEQUENCE [LARGE SCALE GENOMIC DNA]</scope>
    <source>
        <strain evidence="6 7">DSM 18327</strain>
    </source>
</reference>
<dbReference type="InterPro" id="IPR036259">
    <property type="entry name" value="MFS_trans_sf"/>
</dbReference>